<dbReference type="PANTHER" id="PTHR23021:SF82">
    <property type="entry name" value="G PROTEIN-COUPLED RECEPTOR"/>
    <property type="match status" value="1"/>
</dbReference>
<dbReference type="CDD" id="cd00637">
    <property type="entry name" value="7tm_classA_rhodopsin-like"/>
    <property type="match status" value="1"/>
</dbReference>
<feature type="transmembrane region" description="Helical" evidence="2">
    <location>
        <begin position="47"/>
        <end position="72"/>
    </location>
</feature>
<dbReference type="AlphaFoldDB" id="A0AA39M8U7"/>
<feature type="transmembrane region" description="Helical" evidence="2">
    <location>
        <begin position="253"/>
        <end position="272"/>
    </location>
</feature>
<dbReference type="EMBL" id="JAUCMV010000001">
    <property type="protein sequence ID" value="KAK0424774.1"/>
    <property type="molecule type" value="Genomic_DNA"/>
</dbReference>
<evidence type="ECO:0000256" key="2">
    <source>
        <dbReference type="SAM" id="Phobius"/>
    </source>
</evidence>
<dbReference type="Pfam" id="PF10321">
    <property type="entry name" value="7TM_GPCR_Srt"/>
    <property type="match status" value="1"/>
</dbReference>
<dbReference type="SUPFAM" id="SSF81321">
    <property type="entry name" value="Family A G protein-coupled receptor-like"/>
    <property type="match status" value="1"/>
</dbReference>
<organism evidence="3 4">
    <name type="scientific">Steinernema hermaphroditum</name>
    <dbReference type="NCBI Taxonomy" id="289476"/>
    <lineage>
        <taxon>Eukaryota</taxon>
        <taxon>Metazoa</taxon>
        <taxon>Ecdysozoa</taxon>
        <taxon>Nematoda</taxon>
        <taxon>Chromadorea</taxon>
        <taxon>Rhabditida</taxon>
        <taxon>Tylenchina</taxon>
        <taxon>Panagrolaimomorpha</taxon>
        <taxon>Strongyloidoidea</taxon>
        <taxon>Steinernematidae</taxon>
        <taxon>Steinernema</taxon>
    </lineage>
</organism>
<evidence type="ECO:0000313" key="3">
    <source>
        <dbReference type="EMBL" id="KAK0424774.1"/>
    </source>
</evidence>
<keyword evidence="2" id="KW-1133">Transmembrane helix</keyword>
<protein>
    <recommendedName>
        <fullName evidence="5">G-protein coupled receptors family 1 profile domain-containing protein</fullName>
    </recommendedName>
</protein>
<feature type="region of interest" description="Disordered" evidence="1">
    <location>
        <begin position="283"/>
        <end position="303"/>
    </location>
</feature>
<sequence length="303" mass="34233">MTSSSSDDMIVGYLIIVLSVLCFIPNVVIMTAIYRDKELRTLNSYKLMMFLGVFDMSQLVVHFTTGFFNLFQNVGHPIFAKCLGVVATPSYICYVVITIVLAFNRFTQLACPKIDGILFGPGKLKYWMVFCLSFFLAFALALASPWATIHYVPEEWSWSYDYSLTGSKTIQMVEMVIELGGIAVSFLIYTGVFVVLWHTRKRFTPSAKRAADLKILIQSGVITAYCTTLNFMWHNYELILPDSLGTYCGLNFMWILNGGVNPIVYVIVNAAIRRKATVRLRSKRTTSKVDPGRPHSQTVFTVH</sequence>
<accession>A0AA39M8U7</accession>
<feature type="transmembrane region" description="Helical" evidence="2">
    <location>
        <begin position="169"/>
        <end position="195"/>
    </location>
</feature>
<feature type="transmembrane region" description="Helical" evidence="2">
    <location>
        <begin position="124"/>
        <end position="149"/>
    </location>
</feature>
<evidence type="ECO:0000313" key="4">
    <source>
        <dbReference type="Proteomes" id="UP001175271"/>
    </source>
</evidence>
<dbReference type="InterPro" id="IPR019425">
    <property type="entry name" value="7TM_GPCR_serpentine_rcpt_Srt"/>
</dbReference>
<comment type="caution">
    <text evidence="3">The sequence shown here is derived from an EMBL/GenBank/DDBJ whole genome shotgun (WGS) entry which is preliminary data.</text>
</comment>
<evidence type="ECO:0008006" key="5">
    <source>
        <dbReference type="Google" id="ProtNLM"/>
    </source>
</evidence>
<keyword evidence="4" id="KW-1185">Reference proteome</keyword>
<dbReference type="PANTHER" id="PTHR23021">
    <property type="entry name" value="SERPENTINE RECEPTOR, CLASS T"/>
    <property type="match status" value="1"/>
</dbReference>
<reference evidence="3" key="1">
    <citation type="submission" date="2023-06" db="EMBL/GenBank/DDBJ databases">
        <title>Genomic analysis of the entomopathogenic nematode Steinernema hermaphroditum.</title>
        <authorList>
            <person name="Schwarz E.M."/>
            <person name="Heppert J.K."/>
            <person name="Baniya A."/>
            <person name="Schwartz H.T."/>
            <person name="Tan C.-H."/>
            <person name="Antoshechkin I."/>
            <person name="Sternberg P.W."/>
            <person name="Goodrich-Blair H."/>
            <person name="Dillman A.R."/>
        </authorList>
    </citation>
    <scope>NUCLEOTIDE SEQUENCE</scope>
    <source>
        <strain evidence="3">PS9179</strain>
        <tissue evidence="3">Whole animal</tissue>
    </source>
</reference>
<evidence type="ECO:0000256" key="1">
    <source>
        <dbReference type="SAM" id="MobiDB-lite"/>
    </source>
</evidence>
<feature type="transmembrane region" description="Helical" evidence="2">
    <location>
        <begin position="215"/>
        <end position="233"/>
    </location>
</feature>
<keyword evidence="2" id="KW-0472">Membrane</keyword>
<feature type="transmembrane region" description="Helical" evidence="2">
    <location>
        <begin position="78"/>
        <end position="103"/>
    </location>
</feature>
<keyword evidence="2" id="KW-0812">Transmembrane</keyword>
<dbReference type="Proteomes" id="UP001175271">
    <property type="component" value="Unassembled WGS sequence"/>
</dbReference>
<feature type="transmembrane region" description="Helical" evidence="2">
    <location>
        <begin position="12"/>
        <end position="35"/>
    </location>
</feature>
<name>A0AA39M8U7_9BILA</name>
<proteinExistence type="predicted"/>
<gene>
    <name evidence="3" type="ORF">QR680_008847</name>
</gene>
<dbReference type="Gene3D" id="1.20.1070.10">
    <property type="entry name" value="Rhodopsin 7-helix transmembrane proteins"/>
    <property type="match status" value="1"/>
</dbReference>